<dbReference type="SUPFAM" id="SSF55331">
    <property type="entry name" value="Tautomerase/MIF"/>
    <property type="match status" value="1"/>
</dbReference>
<accession>A0A6G9XU05</accession>
<organism evidence="5 6">
    <name type="scientific">Nocardia brasiliensis</name>
    <dbReference type="NCBI Taxonomy" id="37326"/>
    <lineage>
        <taxon>Bacteria</taxon>
        <taxon>Bacillati</taxon>
        <taxon>Actinomycetota</taxon>
        <taxon>Actinomycetes</taxon>
        <taxon>Mycobacteriales</taxon>
        <taxon>Nocardiaceae</taxon>
        <taxon>Nocardia</taxon>
    </lineage>
</organism>
<dbReference type="EMBL" id="CP046171">
    <property type="protein sequence ID" value="QIS04414.1"/>
    <property type="molecule type" value="Genomic_DNA"/>
</dbReference>
<dbReference type="GO" id="GO:0016853">
    <property type="term" value="F:isomerase activity"/>
    <property type="evidence" value="ECO:0007669"/>
    <property type="project" value="UniProtKB-UniRule"/>
</dbReference>
<evidence type="ECO:0000313" key="5">
    <source>
        <dbReference type="EMBL" id="QIS04414.1"/>
    </source>
</evidence>
<feature type="domain" description="4-oxalocrotonate tautomerase-like" evidence="4">
    <location>
        <begin position="9"/>
        <end position="60"/>
    </location>
</feature>
<evidence type="ECO:0000256" key="1">
    <source>
        <dbReference type="ARBA" id="ARBA00023235"/>
    </source>
</evidence>
<keyword evidence="1 3" id="KW-0413">Isomerase</keyword>
<dbReference type="Proteomes" id="UP000501705">
    <property type="component" value="Chromosome"/>
</dbReference>
<dbReference type="InterPro" id="IPR004370">
    <property type="entry name" value="4-OT-like_dom"/>
</dbReference>
<evidence type="ECO:0000259" key="4">
    <source>
        <dbReference type="Pfam" id="PF01361"/>
    </source>
</evidence>
<comment type="similarity">
    <text evidence="3">Belongs to the 4-oxalocrotonate tautomerase family.</text>
</comment>
<dbReference type="Gene3D" id="3.30.429.10">
    <property type="entry name" value="Macrophage Migration Inhibitory Factor"/>
    <property type="match status" value="1"/>
</dbReference>
<sequence length="60" mass="6781">MPTVVVQQLPKSDEAKRELVRRITEAFVDAYNSPAESVHVWIEEYPADSYAVGGKFIADR</sequence>
<dbReference type="InterPro" id="IPR018191">
    <property type="entry name" value="4-OT"/>
</dbReference>
<evidence type="ECO:0000313" key="6">
    <source>
        <dbReference type="Proteomes" id="UP000501705"/>
    </source>
</evidence>
<dbReference type="InterPro" id="IPR014347">
    <property type="entry name" value="Tautomerase/MIF_sf"/>
</dbReference>
<dbReference type="NCBIfam" id="TIGR00013">
    <property type="entry name" value="taut"/>
    <property type="match status" value="1"/>
</dbReference>
<reference evidence="5 6" key="1">
    <citation type="journal article" date="2019" name="ACS Chem. Biol.">
        <title>Identification and Mobilization of a Cryptic Antibiotic Biosynthesis Gene Locus from a Human-Pathogenic Nocardia Isolate.</title>
        <authorList>
            <person name="Herisse M."/>
            <person name="Ishida K."/>
            <person name="Porter J.L."/>
            <person name="Howden B."/>
            <person name="Hertweck C."/>
            <person name="Stinear T.P."/>
            <person name="Pidot S.J."/>
        </authorList>
    </citation>
    <scope>NUCLEOTIDE SEQUENCE [LARGE SCALE GENOMIC DNA]</scope>
    <source>
        <strain evidence="5 6">AUSMDU00024985</strain>
    </source>
</reference>
<dbReference type="RefSeq" id="WP_167463535.1">
    <property type="nucleotide sequence ID" value="NZ_CP046171.1"/>
</dbReference>
<gene>
    <name evidence="5" type="ORF">F5X71_20640</name>
</gene>
<proteinExistence type="inferred from homology"/>
<evidence type="ECO:0000256" key="2">
    <source>
        <dbReference type="PIRSR" id="PIRSR618191-1"/>
    </source>
</evidence>
<feature type="active site" description="Proton acceptor; via imino nitrogen" evidence="2">
    <location>
        <position position="2"/>
    </location>
</feature>
<dbReference type="AlphaFoldDB" id="A0A6G9XU05"/>
<protein>
    <recommendedName>
        <fullName evidence="3">Tautomerase</fullName>
        <ecNumber evidence="3">5.3.2.-</ecNumber>
    </recommendedName>
</protein>
<dbReference type="NCBIfam" id="NF041920">
    <property type="entry name" value="DmpI"/>
    <property type="match status" value="1"/>
</dbReference>
<evidence type="ECO:0000256" key="3">
    <source>
        <dbReference type="RuleBase" id="RU362032"/>
    </source>
</evidence>
<dbReference type="Pfam" id="PF01361">
    <property type="entry name" value="Tautomerase"/>
    <property type="match status" value="1"/>
</dbReference>
<dbReference type="EC" id="5.3.2.-" evidence="3"/>
<name>A0A6G9XU05_NOCBR</name>